<organism evidence="2">
    <name type="scientific">Arion vulgaris</name>
    <dbReference type="NCBI Taxonomy" id="1028688"/>
    <lineage>
        <taxon>Eukaryota</taxon>
        <taxon>Metazoa</taxon>
        <taxon>Spiralia</taxon>
        <taxon>Lophotrochozoa</taxon>
        <taxon>Mollusca</taxon>
        <taxon>Gastropoda</taxon>
        <taxon>Heterobranchia</taxon>
        <taxon>Euthyneura</taxon>
        <taxon>Panpulmonata</taxon>
        <taxon>Eupulmonata</taxon>
        <taxon>Stylommatophora</taxon>
        <taxon>Helicina</taxon>
        <taxon>Arionoidea</taxon>
        <taxon>Arionidae</taxon>
        <taxon>Arion</taxon>
    </lineage>
</organism>
<dbReference type="Gene3D" id="1.10.1170.10">
    <property type="entry name" value="Inhibitor Of Apoptosis Protein (2mihbC-IAP-1), Chain A"/>
    <property type="match status" value="1"/>
</dbReference>
<name>A0A0B7B6B9_9EUPU</name>
<proteinExistence type="predicted"/>
<feature type="non-terminal residue" evidence="2">
    <location>
        <position position="1"/>
    </location>
</feature>
<sequence length="508" mass="57501">QLIRQQSDSSASSGYVSDTEAEVDDSELFQMEQENAYQEAPLSSNSCTKNPGHFSYFPLWQFKLNDIPSNVRHPSVLKFFQRISEITVRLVSTKISRNRPKSNLINAEAKFRFGTGIAVSDPDECYHIPNVENNECPRKWNTVKKYLHLTKSTGSIFIETNRNFVYDDTEAQSTRVEFFYDNPNRKGVVIAKGVSVHHSFVSGDHKSILVCKTFDVSLVNMVKESRKEIQTLAQNFPRMIKESMMRRVFLISHPHGCEKVFSYGEYVMVKYALQRETVNDQVTTKMVKLNNHSQISQKTEDVRKILLYTADTCNGSTGAAVVCFKKTGSGATEDIVLDMWMHNGADKKHGLSGSLMKVLTSEDVANHGTATTFRSLVQENINAESDQTANQVVNCPMFTVYAPASHPVYASYIKRLYSFPKTFIHVHTARDLADGGFFYAGYGDCVRCFQCALGLKSWRAGDIIHEEHFRNRPDCQFLLMKLRETGIDASALMSRLRQSNEQNTAQSQ</sequence>
<feature type="compositionally biased region" description="Low complexity" evidence="1">
    <location>
        <begin position="7"/>
        <end position="17"/>
    </location>
</feature>
<dbReference type="InterPro" id="IPR001370">
    <property type="entry name" value="BIR_rpt"/>
</dbReference>
<dbReference type="AlphaFoldDB" id="A0A0B7B6B9"/>
<feature type="region of interest" description="Disordered" evidence="1">
    <location>
        <begin position="1"/>
        <end position="24"/>
    </location>
</feature>
<dbReference type="GO" id="GO:0005634">
    <property type="term" value="C:nucleus"/>
    <property type="evidence" value="ECO:0007669"/>
    <property type="project" value="TreeGrafter"/>
</dbReference>
<gene>
    <name evidence="2" type="primary">ORF161749</name>
</gene>
<dbReference type="Pfam" id="PF00653">
    <property type="entry name" value="BIR"/>
    <property type="match status" value="1"/>
</dbReference>
<dbReference type="GO" id="GO:0005737">
    <property type="term" value="C:cytoplasm"/>
    <property type="evidence" value="ECO:0007669"/>
    <property type="project" value="TreeGrafter"/>
</dbReference>
<dbReference type="PANTHER" id="PTHR10044">
    <property type="entry name" value="INHIBITOR OF APOPTOSIS"/>
    <property type="match status" value="1"/>
</dbReference>
<evidence type="ECO:0000313" key="2">
    <source>
        <dbReference type="EMBL" id="CEK87856.1"/>
    </source>
</evidence>
<dbReference type="SMART" id="SM00238">
    <property type="entry name" value="BIR"/>
    <property type="match status" value="1"/>
</dbReference>
<dbReference type="InterPro" id="IPR050784">
    <property type="entry name" value="IAP"/>
</dbReference>
<dbReference type="EMBL" id="HACG01040991">
    <property type="protein sequence ID" value="CEK87856.1"/>
    <property type="molecule type" value="Transcribed_RNA"/>
</dbReference>
<dbReference type="PANTHER" id="PTHR10044:SF139">
    <property type="entry name" value="DEATH-ASSOCIATED INHIBITOR OF APOPTOSIS 2"/>
    <property type="match status" value="1"/>
</dbReference>
<dbReference type="SUPFAM" id="SSF57924">
    <property type="entry name" value="Inhibitor of apoptosis (IAP) repeat"/>
    <property type="match status" value="1"/>
</dbReference>
<evidence type="ECO:0000256" key="1">
    <source>
        <dbReference type="SAM" id="MobiDB-lite"/>
    </source>
</evidence>
<accession>A0A0B7B6B9</accession>
<reference evidence="2" key="1">
    <citation type="submission" date="2014-12" db="EMBL/GenBank/DDBJ databases">
        <title>Insight into the proteome of Arion vulgaris.</title>
        <authorList>
            <person name="Aradska J."/>
            <person name="Bulat T."/>
            <person name="Smidak R."/>
            <person name="Sarate P."/>
            <person name="Gangsoo J."/>
            <person name="Sialana F."/>
            <person name="Bilban M."/>
            <person name="Lubec G."/>
        </authorList>
    </citation>
    <scope>NUCLEOTIDE SEQUENCE</scope>
    <source>
        <tissue evidence="2">Skin</tissue>
    </source>
</reference>
<dbReference type="CDD" id="cd00022">
    <property type="entry name" value="BIR"/>
    <property type="match status" value="1"/>
</dbReference>
<dbReference type="PROSITE" id="PS50143">
    <property type="entry name" value="BIR_REPEAT_2"/>
    <property type="match status" value="1"/>
</dbReference>
<protein>
    <submittedName>
        <fullName evidence="2">Uncharacterized protein</fullName>
    </submittedName>
</protein>
<dbReference type="GO" id="GO:0051726">
    <property type="term" value="P:regulation of cell cycle"/>
    <property type="evidence" value="ECO:0007669"/>
    <property type="project" value="TreeGrafter"/>
</dbReference>